<dbReference type="Proteomes" id="UP001642540">
    <property type="component" value="Unassembled WGS sequence"/>
</dbReference>
<dbReference type="InterPro" id="IPR018497">
    <property type="entry name" value="Peptidase_M13_C"/>
</dbReference>
<keyword evidence="4" id="KW-0645">Protease</keyword>
<evidence type="ECO:0000256" key="9">
    <source>
        <dbReference type="SAM" id="MobiDB-lite"/>
    </source>
</evidence>
<keyword evidence="8" id="KW-0482">Metalloprotease</keyword>
<evidence type="ECO:0000256" key="5">
    <source>
        <dbReference type="ARBA" id="ARBA00022723"/>
    </source>
</evidence>
<dbReference type="Gene3D" id="1.10.1380.10">
    <property type="entry name" value="Neutral endopeptidase , domain2"/>
    <property type="match status" value="1"/>
</dbReference>
<dbReference type="PRINTS" id="PR00786">
    <property type="entry name" value="NEPRILYSIN"/>
</dbReference>
<dbReference type="Pfam" id="PF01431">
    <property type="entry name" value="Peptidase_M13"/>
    <property type="match status" value="1"/>
</dbReference>
<dbReference type="EMBL" id="CAXLJM020000049">
    <property type="protein sequence ID" value="CAL8113996.1"/>
    <property type="molecule type" value="Genomic_DNA"/>
</dbReference>
<evidence type="ECO:0000259" key="12">
    <source>
        <dbReference type="Pfam" id="PF05649"/>
    </source>
</evidence>
<feature type="region of interest" description="Disordered" evidence="9">
    <location>
        <begin position="1"/>
        <end position="23"/>
    </location>
</feature>
<evidence type="ECO:0000256" key="3">
    <source>
        <dbReference type="ARBA" id="ARBA00007357"/>
    </source>
</evidence>
<dbReference type="InterPro" id="IPR008753">
    <property type="entry name" value="Peptidase_M13_N"/>
</dbReference>
<comment type="similarity">
    <text evidence="3">Belongs to the peptidase M13 family.</text>
</comment>
<proteinExistence type="inferred from homology"/>
<evidence type="ECO:0000256" key="6">
    <source>
        <dbReference type="ARBA" id="ARBA00022801"/>
    </source>
</evidence>
<keyword evidence="5" id="KW-0479">Metal-binding</keyword>
<protein>
    <recommendedName>
        <fullName evidence="15">Endothelin-converting enzyme 1</fullName>
    </recommendedName>
</protein>
<dbReference type="PANTHER" id="PTHR11733:SF237">
    <property type="entry name" value="NEPRILYSIN-LIKE 4"/>
    <property type="match status" value="1"/>
</dbReference>
<keyword evidence="14" id="KW-1185">Reference proteome</keyword>
<accession>A0ABP1QXL4</accession>
<dbReference type="PROSITE" id="PS51885">
    <property type="entry name" value="NEPRILYSIN"/>
    <property type="match status" value="1"/>
</dbReference>
<evidence type="ECO:0000313" key="14">
    <source>
        <dbReference type="Proteomes" id="UP001642540"/>
    </source>
</evidence>
<keyword evidence="10" id="KW-0472">Membrane</keyword>
<feature type="domain" description="Peptidase M13 N-terminal" evidence="12">
    <location>
        <begin position="159"/>
        <end position="569"/>
    </location>
</feature>
<keyword evidence="10" id="KW-1133">Transmembrane helix</keyword>
<name>A0ABP1QXL4_9HEXA</name>
<evidence type="ECO:0008006" key="15">
    <source>
        <dbReference type="Google" id="ProtNLM"/>
    </source>
</evidence>
<feature type="compositionally biased region" description="Polar residues" evidence="9">
    <location>
        <begin position="1"/>
        <end position="19"/>
    </location>
</feature>
<dbReference type="InterPro" id="IPR000718">
    <property type="entry name" value="Peptidase_M13"/>
</dbReference>
<feature type="region of interest" description="Disordered" evidence="9">
    <location>
        <begin position="72"/>
        <end position="110"/>
    </location>
</feature>
<comment type="caution">
    <text evidence="13">The sequence shown here is derived from an EMBL/GenBank/DDBJ whole genome shotgun (WGS) entry which is preliminary data.</text>
</comment>
<keyword evidence="7" id="KW-0862">Zinc</keyword>
<feature type="domain" description="Peptidase M13 C-terminal" evidence="11">
    <location>
        <begin position="630"/>
        <end position="824"/>
    </location>
</feature>
<dbReference type="InterPro" id="IPR024079">
    <property type="entry name" value="MetalloPept_cat_dom_sf"/>
</dbReference>
<dbReference type="Gene3D" id="3.40.390.10">
    <property type="entry name" value="Collagenase (Catalytic Domain)"/>
    <property type="match status" value="1"/>
</dbReference>
<comment type="subcellular location">
    <subcellularLocation>
        <location evidence="2">Cell membrane</location>
        <topology evidence="2">Single-pass type II membrane protein</topology>
    </subcellularLocation>
</comment>
<feature type="compositionally biased region" description="Low complexity" evidence="9">
    <location>
        <begin position="97"/>
        <end position="107"/>
    </location>
</feature>
<comment type="cofactor">
    <cofactor evidence="1">
        <name>Zn(2+)</name>
        <dbReference type="ChEBI" id="CHEBI:29105"/>
    </cofactor>
</comment>
<dbReference type="Pfam" id="PF05649">
    <property type="entry name" value="Peptidase_M13_N"/>
    <property type="match status" value="1"/>
</dbReference>
<sequence>MATADSQSVQISISNGTSNGKKRSLGKRFLRRAGLFIIGCAIGAAIACAVFVFIDPRGNDASTLGKLLDSQTDAHTMNRSPPSRNALSEQSPRSIVSNNNQQTSQNSGGRVYQSNVFQSIPGPCDNVPVKQFGKDLCTSQPCMESACDLATSVNISVDPCENFYEFACQGWLSKNVRPSYSSKWSVFSRMEKSTSDTIIGMLNEPEKPDDMPAYKLAKSFFKKCSDVDELDRVGLQPLWDILEKYGGWPMLYEEGKWNSSNFDWMKSMADLKKFFGTSAILDINSNQNTNTIKYNTIHVQQPSLFIARPYLMDHENYSTAVVAYRDFITSIAREFLKFRGTKNINETYLKEQASEVIAFESVVANLTRDAVGVQYDLRNHSATVTLKFLQQVFDNYTTENATNLVHFPTLLNNLYANTGVNISDDELISVSDVHYMGGIFEILAATPESLLANYLHFRMAAWIVSGTTKPMRNYVSEFYNKMYGISDTNARVYTCSASAQEKFPMPIGIEYLKRYKGNATVDVKEVKDMFETIRGSFRELLYNAEWMNETVRNTSLDKLEKIRPCLGYPDWITNVSKIQSEFEGLILNQTTYFEQLLTVRAWLTEQKLKTLRKPFDAGCKWSQFPGHIGAYYDIKRKSVNIPLGVINKPFFDRQRPLSLNYGSLGTIIGHEITHGFTIPGWTEESNGEFSAIGECLINQYDQYNIKELQDQQIYLNGKLTLDENFPDNGGLLESYKAYKLASSKGQGNDKKLPGLDKFTPEQLYFLGFASNWCAASTKESLREQILTDHHSPGKYRVLGTLRNSKEFAEAWSCPVGSFMNPSPTDQEKCSVF</sequence>
<feature type="compositionally biased region" description="Polar residues" evidence="9">
    <location>
        <begin position="72"/>
        <end position="96"/>
    </location>
</feature>
<dbReference type="SUPFAM" id="SSF55486">
    <property type="entry name" value="Metalloproteases ('zincins'), catalytic domain"/>
    <property type="match status" value="1"/>
</dbReference>
<evidence type="ECO:0000256" key="2">
    <source>
        <dbReference type="ARBA" id="ARBA00004401"/>
    </source>
</evidence>
<feature type="transmembrane region" description="Helical" evidence="10">
    <location>
        <begin position="33"/>
        <end position="54"/>
    </location>
</feature>
<reference evidence="13 14" key="1">
    <citation type="submission" date="2024-08" db="EMBL/GenBank/DDBJ databases">
        <authorList>
            <person name="Cucini C."/>
            <person name="Frati F."/>
        </authorList>
    </citation>
    <scope>NUCLEOTIDE SEQUENCE [LARGE SCALE GENOMIC DNA]</scope>
</reference>
<keyword evidence="6" id="KW-0378">Hydrolase</keyword>
<evidence type="ECO:0000313" key="13">
    <source>
        <dbReference type="EMBL" id="CAL8113996.1"/>
    </source>
</evidence>
<evidence type="ECO:0000256" key="1">
    <source>
        <dbReference type="ARBA" id="ARBA00001947"/>
    </source>
</evidence>
<evidence type="ECO:0000256" key="10">
    <source>
        <dbReference type="SAM" id="Phobius"/>
    </source>
</evidence>
<evidence type="ECO:0000256" key="7">
    <source>
        <dbReference type="ARBA" id="ARBA00022833"/>
    </source>
</evidence>
<evidence type="ECO:0000259" key="11">
    <source>
        <dbReference type="Pfam" id="PF01431"/>
    </source>
</evidence>
<keyword evidence="10" id="KW-0812">Transmembrane</keyword>
<gene>
    <name evidence="13" type="ORF">ODALV1_LOCUS16267</name>
</gene>
<evidence type="ECO:0000256" key="4">
    <source>
        <dbReference type="ARBA" id="ARBA00022670"/>
    </source>
</evidence>
<organism evidence="13 14">
    <name type="scientific">Orchesella dallaii</name>
    <dbReference type="NCBI Taxonomy" id="48710"/>
    <lineage>
        <taxon>Eukaryota</taxon>
        <taxon>Metazoa</taxon>
        <taxon>Ecdysozoa</taxon>
        <taxon>Arthropoda</taxon>
        <taxon>Hexapoda</taxon>
        <taxon>Collembola</taxon>
        <taxon>Entomobryomorpha</taxon>
        <taxon>Entomobryoidea</taxon>
        <taxon>Orchesellidae</taxon>
        <taxon>Orchesellinae</taxon>
        <taxon>Orchesella</taxon>
    </lineage>
</organism>
<dbReference type="CDD" id="cd08662">
    <property type="entry name" value="M13"/>
    <property type="match status" value="1"/>
</dbReference>
<dbReference type="InterPro" id="IPR042089">
    <property type="entry name" value="Peptidase_M13_dom_2"/>
</dbReference>
<evidence type="ECO:0000256" key="8">
    <source>
        <dbReference type="ARBA" id="ARBA00023049"/>
    </source>
</evidence>
<dbReference type="PANTHER" id="PTHR11733">
    <property type="entry name" value="ZINC METALLOPROTEASE FAMILY M13 NEPRILYSIN-RELATED"/>
    <property type="match status" value="1"/>
</dbReference>